<name>A0A0L6VAU5_9BASI</name>
<sequence>MVNLEVNVGFNFVLVKRIGPPSKRCALYHIHEYVQWLYCCVILHNILAEIGNMWDKLYETCGTKCIIPLMEKLSV</sequence>
<evidence type="ECO:0000313" key="1">
    <source>
        <dbReference type="EMBL" id="KNZ57260.1"/>
    </source>
</evidence>
<organism evidence="1 2">
    <name type="scientific">Puccinia sorghi</name>
    <dbReference type="NCBI Taxonomy" id="27349"/>
    <lineage>
        <taxon>Eukaryota</taxon>
        <taxon>Fungi</taxon>
        <taxon>Dikarya</taxon>
        <taxon>Basidiomycota</taxon>
        <taxon>Pucciniomycotina</taxon>
        <taxon>Pucciniomycetes</taxon>
        <taxon>Pucciniales</taxon>
        <taxon>Pucciniaceae</taxon>
        <taxon>Puccinia</taxon>
    </lineage>
</organism>
<dbReference type="VEuPathDB" id="FungiDB:VP01_219g6"/>
<evidence type="ECO:0008006" key="3">
    <source>
        <dbReference type="Google" id="ProtNLM"/>
    </source>
</evidence>
<protein>
    <recommendedName>
        <fullName evidence="3">DDE Tnp4 domain-containing protein</fullName>
    </recommendedName>
</protein>
<dbReference type="Proteomes" id="UP000037035">
    <property type="component" value="Unassembled WGS sequence"/>
</dbReference>
<dbReference type="EMBL" id="LAVV01007058">
    <property type="protein sequence ID" value="KNZ57260.1"/>
    <property type="molecule type" value="Genomic_DNA"/>
</dbReference>
<comment type="caution">
    <text evidence="1">The sequence shown here is derived from an EMBL/GenBank/DDBJ whole genome shotgun (WGS) entry which is preliminary data.</text>
</comment>
<reference evidence="1 2" key="1">
    <citation type="submission" date="2015-08" db="EMBL/GenBank/DDBJ databases">
        <title>Next Generation Sequencing and Analysis of the Genome of Puccinia sorghi L Schw, the Causal Agent of Maize Common Rust.</title>
        <authorList>
            <person name="Rochi L."/>
            <person name="Burguener G."/>
            <person name="Darino M."/>
            <person name="Turjanski A."/>
            <person name="Kreff E."/>
            <person name="Dieguez M.J."/>
            <person name="Sacco F."/>
        </authorList>
    </citation>
    <scope>NUCLEOTIDE SEQUENCE [LARGE SCALE GENOMIC DNA]</scope>
    <source>
        <strain evidence="1 2">RO10H11247</strain>
    </source>
</reference>
<evidence type="ECO:0000313" key="2">
    <source>
        <dbReference type="Proteomes" id="UP000037035"/>
    </source>
</evidence>
<keyword evidence="2" id="KW-1185">Reference proteome</keyword>
<proteinExistence type="predicted"/>
<accession>A0A0L6VAU5</accession>
<gene>
    <name evidence="1" type="ORF">VP01_219g6</name>
</gene>
<dbReference type="AlphaFoldDB" id="A0A0L6VAU5"/>